<accession>F9VGJ8</accession>
<dbReference type="STRING" id="420890.LCGL_0021"/>
<dbReference type="HOGENOM" id="CLU_1452725_0_0_9"/>
<keyword evidence="3" id="KW-1185">Reference proteome</keyword>
<dbReference type="EMBL" id="AP009333">
    <property type="protein sequence ID" value="BAK59481.1"/>
    <property type="molecule type" value="Genomic_DNA"/>
</dbReference>
<dbReference type="Proteomes" id="UP000008520">
    <property type="component" value="Chromosome"/>
</dbReference>
<evidence type="ECO:0000313" key="3">
    <source>
        <dbReference type="Proteomes" id="UP000008520"/>
    </source>
</evidence>
<dbReference type="KEGG" id="lgv:LCGL_0021"/>
<proteinExistence type="predicted"/>
<gene>
    <name evidence="2" type="ordered locus">LCGL_0021</name>
</gene>
<keyword evidence="1" id="KW-0472">Membrane</keyword>
<evidence type="ECO:0000256" key="1">
    <source>
        <dbReference type="SAM" id="Phobius"/>
    </source>
</evidence>
<dbReference type="PATRIC" id="fig|420890.5.peg.22"/>
<evidence type="ECO:0000313" key="2">
    <source>
        <dbReference type="EMBL" id="BAK59481.1"/>
    </source>
</evidence>
<keyword evidence="1" id="KW-0812">Transmembrane</keyword>
<dbReference type="AlphaFoldDB" id="F9VGJ8"/>
<keyword evidence="1" id="KW-1133">Transmembrane helix</keyword>
<name>F9VGJ8_LACGL</name>
<reference evidence="2 3" key="1">
    <citation type="journal article" date="2011" name="PLoS ONE">
        <title>Complete genome sequence and comparative analysis of the fish pathogen Lactococcus garvieae.</title>
        <authorList>
            <person name="Morita H."/>
            <person name="Toh H."/>
            <person name="Oshima K."/>
            <person name="Yoshizaki M."/>
            <person name="Kawanishi M."/>
            <person name="Nakaya K."/>
            <person name="Suzuki T."/>
            <person name="Miyauchi E."/>
            <person name="Ishii Y."/>
            <person name="Tanabe S."/>
            <person name="Murakami M."/>
            <person name="Hattori M."/>
        </authorList>
    </citation>
    <scope>NUCLEOTIDE SEQUENCE [LARGE SCALE GENOMIC DNA]</scope>
    <source>
        <strain evidence="2 3">Lg2</strain>
    </source>
</reference>
<protein>
    <submittedName>
        <fullName evidence="2">Uncharacterized protein</fullName>
    </submittedName>
</protein>
<organism evidence="2 3">
    <name type="scientific">Lactococcus garvieae (strain Lg2)</name>
    <name type="common">Enterococcus seriolicida</name>
    <dbReference type="NCBI Taxonomy" id="420890"/>
    <lineage>
        <taxon>Bacteria</taxon>
        <taxon>Bacillati</taxon>
        <taxon>Bacillota</taxon>
        <taxon>Bacilli</taxon>
        <taxon>Lactobacillales</taxon>
        <taxon>Streptococcaceae</taxon>
        <taxon>Lactococcus</taxon>
    </lineage>
</organism>
<feature type="transmembrane region" description="Helical" evidence="1">
    <location>
        <begin position="26"/>
        <end position="45"/>
    </location>
</feature>
<sequence length="186" mass="21791">MKLNYILVKLMNRLKIIISKRNSSKAYAYLFILSSFVSVLAFVFLQLTNKYSLHLSIQSKIVLTALSSLIFFEILFLYLFSKSSPIEVLALRAKLKKFTQLLVKKIEYGNTIFTVEWRYQIKDSRIRIELYSDGLIEDKSRLGKQLSEYLRMSLISFTEEDYKSIYTFGKQPPQLNGLEILENEEI</sequence>
<feature type="transmembrane region" description="Helical" evidence="1">
    <location>
        <begin position="57"/>
        <end position="80"/>
    </location>
</feature>